<accession>A0A0L8G646</accession>
<gene>
    <name evidence="1" type="ORF">OCBIM_22039660mg</name>
</gene>
<proteinExistence type="predicted"/>
<organism evidence="1">
    <name type="scientific">Octopus bimaculoides</name>
    <name type="common">California two-spotted octopus</name>
    <dbReference type="NCBI Taxonomy" id="37653"/>
    <lineage>
        <taxon>Eukaryota</taxon>
        <taxon>Metazoa</taxon>
        <taxon>Spiralia</taxon>
        <taxon>Lophotrochozoa</taxon>
        <taxon>Mollusca</taxon>
        <taxon>Cephalopoda</taxon>
        <taxon>Coleoidea</taxon>
        <taxon>Octopodiformes</taxon>
        <taxon>Octopoda</taxon>
        <taxon>Incirrata</taxon>
        <taxon>Octopodidae</taxon>
        <taxon>Octopus</taxon>
    </lineage>
</organism>
<protein>
    <submittedName>
        <fullName evidence="1">Uncharacterized protein</fullName>
    </submittedName>
</protein>
<name>A0A0L8G646_OCTBM</name>
<reference evidence="1" key="1">
    <citation type="submission" date="2015-07" db="EMBL/GenBank/DDBJ databases">
        <title>MeaNS - Measles Nucleotide Surveillance Program.</title>
        <authorList>
            <person name="Tran T."/>
            <person name="Druce J."/>
        </authorList>
    </citation>
    <scope>NUCLEOTIDE SEQUENCE</scope>
    <source>
        <strain evidence="1">UCB-OBI-ISO-001</strain>
        <tissue evidence="1">Gonad</tissue>
    </source>
</reference>
<dbReference type="EMBL" id="KQ423720">
    <property type="protein sequence ID" value="KOF72304.1"/>
    <property type="molecule type" value="Genomic_DNA"/>
</dbReference>
<evidence type="ECO:0000313" key="1">
    <source>
        <dbReference type="EMBL" id="KOF72304.1"/>
    </source>
</evidence>
<dbReference type="AlphaFoldDB" id="A0A0L8G646"/>
<sequence length="64" mass="6669">MGSCHNHAFSNGVGNVSEMKQFCSKWESRLGCSPNSPATECCTTAPATIVSVVVSSSSSSSNKR</sequence>